<dbReference type="GeneID" id="303682121"/>
<dbReference type="PATRIC" id="fig|1217706.3.peg.1649"/>
<evidence type="ECO:0000313" key="2">
    <source>
        <dbReference type="Proteomes" id="UP000013173"/>
    </source>
</evidence>
<gene>
    <name evidence="1" type="ORF">F892_01708</name>
</gene>
<keyword evidence="2" id="KW-1185">Reference proteome</keyword>
<dbReference type="HOGENOM" id="CLU_2911849_0_0_6"/>
<comment type="caution">
    <text evidence="1">The sequence shown here is derived from an EMBL/GenBank/DDBJ whole genome shotgun (WGS) entry which is preliminary data.</text>
</comment>
<dbReference type="AlphaFoldDB" id="N9PXR3"/>
<evidence type="ECO:0000313" key="1">
    <source>
        <dbReference type="EMBL" id="ENX22466.1"/>
    </source>
</evidence>
<organism evidence="1 2">
    <name type="scientific">Acinetobacter vivianii</name>
    <dbReference type="NCBI Taxonomy" id="1776742"/>
    <lineage>
        <taxon>Bacteria</taxon>
        <taxon>Pseudomonadati</taxon>
        <taxon>Pseudomonadota</taxon>
        <taxon>Gammaproteobacteria</taxon>
        <taxon>Moraxellales</taxon>
        <taxon>Moraxellaceae</taxon>
        <taxon>Acinetobacter</taxon>
    </lineage>
</organism>
<dbReference type="RefSeq" id="WP_005257512.1">
    <property type="nucleotide sequence ID" value="NZ_BMDR01000001.1"/>
</dbReference>
<accession>N9PXR3</accession>
<sequence>MRFKYQAPSGYKPTTLIVADQMLEVKNGVVQSDDDIINLLKPLGFERYVDVVETKKSTAAAKE</sequence>
<dbReference type="EMBL" id="APRW01000009">
    <property type="protein sequence ID" value="ENX22466.1"/>
    <property type="molecule type" value="Genomic_DNA"/>
</dbReference>
<reference evidence="1 2" key="1">
    <citation type="submission" date="2013-02" db="EMBL/GenBank/DDBJ databases">
        <title>The Genome Sequence of Acinetobacter sp. NIPH 2168.</title>
        <authorList>
            <consortium name="The Broad Institute Genome Sequencing Platform"/>
            <consortium name="The Broad Institute Genome Sequencing Center for Infectious Disease"/>
            <person name="Cerqueira G."/>
            <person name="Feldgarden M."/>
            <person name="Courvalin P."/>
            <person name="Perichon B."/>
            <person name="Grillot-Courvalin C."/>
            <person name="Clermont D."/>
            <person name="Rocha E."/>
            <person name="Yoon E.-J."/>
            <person name="Nemec A."/>
            <person name="Walker B."/>
            <person name="Young S.K."/>
            <person name="Zeng Q."/>
            <person name="Gargeya S."/>
            <person name="Fitzgerald M."/>
            <person name="Haas B."/>
            <person name="Abouelleil A."/>
            <person name="Alvarado L."/>
            <person name="Arachchi H.M."/>
            <person name="Berlin A.M."/>
            <person name="Chapman S.B."/>
            <person name="Dewar J."/>
            <person name="Goldberg J."/>
            <person name="Griggs A."/>
            <person name="Gujja S."/>
            <person name="Hansen M."/>
            <person name="Howarth C."/>
            <person name="Imamovic A."/>
            <person name="Larimer J."/>
            <person name="McCowan C."/>
            <person name="Murphy C."/>
            <person name="Neiman D."/>
            <person name="Pearson M."/>
            <person name="Priest M."/>
            <person name="Roberts A."/>
            <person name="Saif S."/>
            <person name="Shea T."/>
            <person name="Sisk P."/>
            <person name="Sykes S."/>
            <person name="Wortman J."/>
            <person name="Nusbaum C."/>
            <person name="Birren B."/>
        </authorList>
    </citation>
    <scope>NUCLEOTIDE SEQUENCE [LARGE SCALE GENOMIC DNA]</scope>
    <source>
        <strain evidence="1 2">NIPH 2168</strain>
    </source>
</reference>
<dbReference type="Proteomes" id="UP000013173">
    <property type="component" value="Unassembled WGS sequence"/>
</dbReference>
<dbReference type="OrthoDB" id="6700824at2"/>
<protein>
    <submittedName>
        <fullName evidence="1">Uncharacterized protein</fullName>
    </submittedName>
</protein>
<proteinExistence type="predicted"/>
<name>N9PXR3_9GAMM</name>